<evidence type="ECO:0000256" key="4">
    <source>
        <dbReference type="ARBA" id="ARBA00022741"/>
    </source>
</evidence>
<dbReference type="PIRSF" id="PIRSF039072">
    <property type="entry name" value="ATPase_subunit_beta"/>
    <property type="match status" value="1"/>
</dbReference>
<dbReference type="SUPFAM" id="SSF52540">
    <property type="entry name" value="P-loop containing nucleoside triphosphate hydrolases"/>
    <property type="match status" value="2"/>
</dbReference>
<dbReference type="InterPro" id="IPR024034">
    <property type="entry name" value="ATPase_F1/V1_b/a_C"/>
</dbReference>
<dbReference type="FunFam" id="2.40.10.170:FF:000004">
    <property type="entry name" value="ATP synthase subunit beta"/>
    <property type="match status" value="1"/>
</dbReference>
<dbReference type="FunFam" id="1.10.1140.10:FF:000001">
    <property type="entry name" value="ATP synthase subunit beta"/>
    <property type="match status" value="1"/>
</dbReference>
<comment type="function">
    <text evidence="13">Catalytic subunit beta, of the mitochondrial membrane ATP synthase complex (F(1)F(0) ATP synthase or Complex V) that produces ATP from ADP in the presence of a proton gradient across the membrane which is generated by electron transport complexes of the respiratory chain. ATP synthase complex consist of a soluble F(1) head domain - the catalytic core - and a membrane F(1) domain - the membrane proton channel. These two domains are linked by a central stalk rotating inside the F(1) region and a stationary peripheral stalk. During catalysis, ATP synthesis in the catalytic domain of F(1) is coupled via a rotary mechanism of the central stalk subunits to proton translocation. In vivo, can only synthesize ATP although its ATP hydrolase activity can be activated artificially in vitro. With the subunit alpha (ATP5F1A), forms the catalytic core in the F(1) domain.</text>
</comment>
<evidence type="ECO:0000259" key="15">
    <source>
        <dbReference type="SMART" id="SM00382"/>
    </source>
</evidence>
<dbReference type="Pfam" id="PF22919">
    <property type="entry name" value="ATP-synt_VA_C"/>
    <property type="match status" value="1"/>
</dbReference>
<evidence type="ECO:0000313" key="16">
    <source>
        <dbReference type="EMBL" id="ETE73876.1"/>
    </source>
</evidence>
<evidence type="ECO:0000256" key="12">
    <source>
        <dbReference type="ARBA" id="ARBA00048368"/>
    </source>
</evidence>
<evidence type="ECO:0000256" key="7">
    <source>
        <dbReference type="ARBA" id="ARBA00022967"/>
    </source>
</evidence>
<name>V8PIT3_OPHHA</name>
<dbReference type="SUPFAM" id="SSF50615">
    <property type="entry name" value="N-terminal domain of alpha and beta subunits of F1 ATP synthase"/>
    <property type="match status" value="1"/>
</dbReference>
<accession>V8PIT3</accession>
<keyword evidence="10 14" id="KW-0139">CF(1)</keyword>
<proteinExistence type="inferred from homology"/>
<organism evidence="16 17">
    <name type="scientific">Ophiophagus hannah</name>
    <name type="common">King cobra</name>
    <name type="synonym">Naja hannah</name>
    <dbReference type="NCBI Taxonomy" id="8665"/>
    <lineage>
        <taxon>Eukaryota</taxon>
        <taxon>Metazoa</taxon>
        <taxon>Chordata</taxon>
        <taxon>Craniata</taxon>
        <taxon>Vertebrata</taxon>
        <taxon>Euteleostomi</taxon>
        <taxon>Lepidosauria</taxon>
        <taxon>Squamata</taxon>
        <taxon>Bifurcata</taxon>
        <taxon>Unidentata</taxon>
        <taxon>Episquamata</taxon>
        <taxon>Toxicofera</taxon>
        <taxon>Serpentes</taxon>
        <taxon>Colubroidea</taxon>
        <taxon>Elapidae</taxon>
        <taxon>Elapinae</taxon>
        <taxon>Ophiophagus</taxon>
    </lineage>
</organism>
<comment type="catalytic activity">
    <reaction evidence="12">
        <text>ATP + H2O + 4 H(+)(in) = ADP + phosphate + 5 H(+)(out)</text>
        <dbReference type="Rhea" id="RHEA:57720"/>
        <dbReference type="ChEBI" id="CHEBI:15377"/>
        <dbReference type="ChEBI" id="CHEBI:15378"/>
        <dbReference type="ChEBI" id="CHEBI:30616"/>
        <dbReference type="ChEBI" id="CHEBI:43474"/>
        <dbReference type="ChEBI" id="CHEBI:456216"/>
        <dbReference type="EC" id="7.1.2.2"/>
    </reaction>
    <physiologicalReaction direction="right-to-left" evidence="12">
        <dbReference type="Rhea" id="RHEA:57722"/>
    </physiologicalReaction>
</comment>
<sequence>MVVLSFVGRNYAAQTSPAAKAGAVTGHIVAVIGAVVDVQFDEALPPILNALEVQGRDTRLVLEVAQHLGENTVRTIAMDGTEGLVRGQKVLDSGAPIRIPVGPETLGRIMNVIGEPIDERGPIKTKQFAAIHAEAPEFVEMSVEQEILVTGIKVVDLLAPYAKGGKIAKLNDFRSSEIAEAIHLLRRKMGNCKGARNRSLVLKQLFSSGLFGGAGVGKTVLIMELINNVAKAHGGYSVFAGVGERTREGNDLYHEMIESGVINLKDTTSKVALVYGQMNEPPGARARVALTGLTVAEYFRDQEGQDVLLFIDNIFRFTQAGSEVSALLGRIPSAVGYQPTLATDMGTMQERITTTRKGSITSVQAIYVPADDLTDPAPATTFAHLDATTVLSRAIAELGIYPAVDPLDSTSRIMDPNIVGQEHYDVARGVQKILQDYKSLQDIIAILGMDELSEEDKLTVARARKIQRFLSQPFQVAEVFTGHAGKLVPLKETIKGFQQILTGEYDHLPEQAFYMVGPIEEAVAKADKLAEEHS</sequence>
<dbReference type="HAMAP" id="MF_01347">
    <property type="entry name" value="ATP_synth_beta_bact"/>
    <property type="match status" value="1"/>
</dbReference>
<dbReference type="GO" id="GO:0005739">
    <property type="term" value="C:mitochondrion"/>
    <property type="evidence" value="ECO:0007669"/>
    <property type="project" value="GOC"/>
</dbReference>
<dbReference type="Proteomes" id="UP000018936">
    <property type="component" value="Unassembled WGS sequence"/>
</dbReference>
<dbReference type="EC" id="7.1.2.2" evidence="14"/>
<dbReference type="EMBL" id="AZIM01000024">
    <property type="protein sequence ID" value="ETE73876.1"/>
    <property type="molecule type" value="Genomic_DNA"/>
</dbReference>
<dbReference type="SMART" id="SM00382">
    <property type="entry name" value="AAA"/>
    <property type="match status" value="1"/>
</dbReference>
<dbReference type="InterPro" id="IPR027417">
    <property type="entry name" value="P-loop_NTPase"/>
</dbReference>
<dbReference type="GO" id="GO:0045259">
    <property type="term" value="C:proton-transporting ATP synthase complex"/>
    <property type="evidence" value="ECO:0007669"/>
    <property type="project" value="UniProtKB-KW"/>
</dbReference>
<evidence type="ECO:0000256" key="5">
    <source>
        <dbReference type="ARBA" id="ARBA00022781"/>
    </source>
</evidence>
<dbReference type="InterPro" id="IPR036121">
    <property type="entry name" value="ATPase_F1/V1/A1_a/bsu_N_sf"/>
</dbReference>
<dbReference type="GO" id="GO:0046933">
    <property type="term" value="F:proton-transporting ATP synthase activity, rotational mechanism"/>
    <property type="evidence" value="ECO:0007669"/>
    <property type="project" value="InterPro"/>
</dbReference>
<comment type="similarity">
    <text evidence="2">Belongs to the ATPase alpha/beta chains family.</text>
</comment>
<dbReference type="InterPro" id="IPR003593">
    <property type="entry name" value="AAA+_ATPase"/>
</dbReference>
<evidence type="ECO:0000313" key="17">
    <source>
        <dbReference type="Proteomes" id="UP000018936"/>
    </source>
</evidence>
<protein>
    <recommendedName>
        <fullName evidence="14">ATP synthase subunit beta</fullName>
        <ecNumber evidence="14">7.1.2.2</ecNumber>
    </recommendedName>
</protein>
<comment type="caution">
    <text evidence="16">The sequence shown here is derived from an EMBL/GenBank/DDBJ whole genome shotgun (WGS) entry which is preliminary data.</text>
</comment>
<dbReference type="Pfam" id="PF00006">
    <property type="entry name" value="ATP-synt_ab"/>
    <property type="match status" value="1"/>
</dbReference>
<dbReference type="PROSITE" id="PS00152">
    <property type="entry name" value="ATPASE_ALPHA_BETA"/>
    <property type="match status" value="1"/>
</dbReference>
<dbReference type="InterPro" id="IPR050053">
    <property type="entry name" value="ATPase_alpha/beta_chains"/>
</dbReference>
<evidence type="ECO:0000256" key="10">
    <source>
        <dbReference type="ARBA" id="ARBA00023196"/>
    </source>
</evidence>
<dbReference type="NCBIfam" id="TIGR01039">
    <property type="entry name" value="atpD"/>
    <property type="match status" value="1"/>
</dbReference>
<dbReference type="Pfam" id="PF02874">
    <property type="entry name" value="ATP-synt_ab_N"/>
    <property type="match status" value="1"/>
</dbReference>
<keyword evidence="8" id="KW-0406">Ion transport</keyword>
<keyword evidence="5" id="KW-0375">Hydrogen ion transport</keyword>
<evidence type="ECO:0000256" key="2">
    <source>
        <dbReference type="ARBA" id="ARBA00008936"/>
    </source>
</evidence>
<dbReference type="Gene3D" id="3.40.50.300">
    <property type="entry name" value="P-loop containing nucleotide triphosphate hydrolases"/>
    <property type="match status" value="2"/>
</dbReference>
<evidence type="ECO:0000256" key="3">
    <source>
        <dbReference type="ARBA" id="ARBA00022448"/>
    </source>
</evidence>
<evidence type="ECO:0000256" key="14">
    <source>
        <dbReference type="RuleBase" id="RU003553"/>
    </source>
</evidence>
<dbReference type="InterPro" id="IPR005722">
    <property type="entry name" value="ATP_synth_F1_bsu"/>
</dbReference>
<keyword evidence="4 14" id="KW-0547">Nucleotide-binding</keyword>
<gene>
    <name evidence="16" type="primary">ATP5B</name>
    <name evidence="16" type="ORF">L345_00272</name>
</gene>
<comment type="subunit">
    <text evidence="14">F-type ATPases have 2 components, CF(1) - the catalytic core - and CF(0) - the membrane proton channel. CF(1) and CF(0) have multiple subunits.</text>
</comment>
<keyword evidence="7" id="KW-1278">Translocase</keyword>
<dbReference type="SUPFAM" id="SSF47917">
    <property type="entry name" value="C-terminal domain of alpha and beta subunits of F1 ATP synthase"/>
    <property type="match status" value="1"/>
</dbReference>
<dbReference type="AlphaFoldDB" id="V8PIT3"/>
<dbReference type="Gene3D" id="1.10.1140.10">
    <property type="entry name" value="Bovine Mitochondrial F1-atpase, Atp Synthase Beta Chain, Chain D, domain 3"/>
    <property type="match status" value="1"/>
</dbReference>
<dbReference type="CDD" id="cd18110">
    <property type="entry name" value="ATP-synt_F1_beta_C"/>
    <property type="match status" value="1"/>
</dbReference>
<evidence type="ECO:0000256" key="6">
    <source>
        <dbReference type="ARBA" id="ARBA00022840"/>
    </source>
</evidence>
<dbReference type="OrthoDB" id="14523at2759"/>
<dbReference type="GO" id="GO:0005524">
    <property type="term" value="F:ATP binding"/>
    <property type="evidence" value="ECO:0007669"/>
    <property type="project" value="UniProtKB-KW"/>
</dbReference>
<evidence type="ECO:0000256" key="1">
    <source>
        <dbReference type="ARBA" id="ARBA00004370"/>
    </source>
</evidence>
<comment type="subcellular location">
    <subcellularLocation>
        <location evidence="1">Membrane</location>
    </subcellularLocation>
</comment>
<dbReference type="InterPro" id="IPR055190">
    <property type="entry name" value="ATP-synt_VA_C"/>
</dbReference>
<evidence type="ECO:0000256" key="9">
    <source>
        <dbReference type="ARBA" id="ARBA00023136"/>
    </source>
</evidence>
<dbReference type="InterPro" id="IPR020003">
    <property type="entry name" value="ATPase_a/bsu_AS"/>
</dbReference>
<evidence type="ECO:0000256" key="11">
    <source>
        <dbReference type="ARBA" id="ARBA00023310"/>
    </source>
</evidence>
<feature type="domain" description="AAA+ ATPase" evidence="15">
    <location>
        <begin position="204"/>
        <end position="388"/>
    </location>
</feature>
<dbReference type="PANTHER" id="PTHR15184:SF71">
    <property type="entry name" value="ATP SYNTHASE SUBUNIT BETA, MITOCHONDRIAL"/>
    <property type="match status" value="1"/>
</dbReference>
<dbReference type="InterPro" id="IPR000194">
    <property type="entry name" value="ATPase_F1/V1/A1_a/bsu_nucl-bd"/>
</dbReference>
<dbReference type="Gene3D" id="2.40.10.170">
    <property type="match status" value="1"/>
</dbReference>
<dbReference type="InterPro" id="IPR004100">
    <property type="entry name" value="ATPase_F1/V1/A1_a/bsu_N"/>
</dbReference>
<dbReference type="PANTHER" id="PTHR15184">
    <property type="entry name" value="ATP SYNTHASE"/>
    <property type="match status" value="1"/>
</dbReference>
<keyword evidence="3" id="KW-0813">Transport</keyword>
<keyword evidence="6 14" id="KW-0067">ATP-binding</keyword>
<comment type="function">
    <text evidence="14">Produces ATP from ADP in the presence of a proton gradient across the membrane.</text>
</comment>
<evidence type="ECO:0000256" key="13">
    <source>
        <dbReference type="ARBA" id="ARBA00058650"/>
    </source>
</evidence>
<feature type="non-terminal residue" evidence="16">
    <location>
        <position position="1"/>
    </location>
</feature>
<keyword evidence="9" id="KW-0472">Membrane</keyword>
<dbReference type="CDD" id="cd18115">
    <property type="entry name" value="ATP-synt_F1_beta_N"/>
    <property type="match status" value="1"/>
</dbReference>
<keyword evidence="11 14" id="KW-0066">ATP synthesis</keyword>
<dbReference type="CDD" id="cd01133">
    <property type="entry name" value="F1-ATPase_beta_CD"/>
    <property type="match status" value="1"/>
</dbReference>
<keyword evidence="17" id="KW-1185">Reference proteome</keyword>
<evidence type="ECO:0000256" key="8">
    <source>
        <dbReference type="ARBA" id="ARBA00023065"/>
    </source>
</evidence>
<dbReference type="GO" id="GO:0042776">
    <property type="term" value="P:proton motive force-driven mitochondrial ATP synthesis"/>
    <property type="evidence" value="ECO:0007669"/>
    <property type="project" value="TreeGrafter"/>
</dbReference>
<reference evidence="16 17" key="1">
    <citation type="journal article" date="2013" name="Proc. Natl. Acad. Sci. U.S.A.">
        <title>The king cobra genome reveals dynamic gene evolution and adaptation in the snake venom system.</title>
        <authorList>
            <person name="Vonk F.J."/>
            <person name="Casewell N.R."/>
            <person name="Henkel C.V."/>
            <person name="Heimberg A.M."/>
            <person name="Jansen H.J."/>
            <person name="McCleary R.J."/>
            <person name="Kerkkamp H.M."/>
            <person name="Vos R.A."/>
            <person name="Guerreiro I."/>
            <person name="Calvete J.J."/>
            <person name="Wuster W."/>
            <person name="Woods A.E."/>
            <person name="Logan J.M."/>
            <person name="Harrison R.A."/>
            <person name="Castoe T.A."/>
            <person name="de Koning A.P."/>
            <person name="Pollock D.D."/>
            <person name="Yandell M."/>
            <person name="Calderon D."/>
            <person name="Renjifo C."/>
            <person name="Currier R.B."/>
            <person name="Salgado D."/>
            <person name="Pla D."/>
            <person name="Sanz L."/>
            <person name="Hyder A.S."/>
            <person name="Ribeiro J.M."/>
            <person name="Arntzen J.W."/>
            <person name="van den Thillart G.E."/>
            <person name="Boetzer M."/>
            <person name="Pirovano W."/>
            <person name="Dirks R.P."/>
            <person name="Spaink H.P."/>
            <person name="Duboule D."/>
            <person name="McGlinn E."/>
            <person name="Kini R.M."/>
            <person name="Richardson M.K."/>
        </authorList>
    </citation>
    <scope>NUCLEOTIDE SEQUENCE</scope>
    <source>
        <tissue evidence="16">Blood</tissue>
    </source>
</reference>